<dbReference type="Proteomes" id="UP000219068">
    <property type="component" value="Unassembled WGS sequence"/>
</dbReference>
<organism evidence="6 7">
    <name type="scientific">Thalassospira xiamenensis</name>
    <dbReference type="NCBI Taxonomy" id="220697"/>
    <lineage>
        <taxon>Bacteria</taxon>
        <taxon>Pseudomonadati</taxon>
        <taxon>Pseudomonadota</taxon>
        <taxon>Alphaproteobacteria</taxon>
        <taxon>Rhodospirillales</taxon>
        <taxon>Thalassospiraceae</taxon>
        <taxon>Thalassospira</taxon>
    </lineage>
</organism>
<reference evidence="6 7" key="1">
    <citation type="submission" date="2017-08" db="EMBL/GenBank/DDBJ databases">
        <authorList>
            <person name="de Groot N.N."/>
        </authorList>
    </citation>
    <scope>NUCLEOTIDE SEQUENCE [LARGE SCALE GENOMIC DNA]</scope>
    <source>
        <strain evidence="6 7">USBA 78</strain>
    </source>
</reference>
<feature type="compositionally biased region" description="Polar residues" evidence="4">
    <location>
        <begin position="64"/>
        <end position="85"/>
    </location>
</feature>
<evidence type="ECO:0000256" key="4">
    <source>
        <dbReference type="SAM" id="MobiDB-lite"/>
    </source>
</evidence>
<dbReference type="GO" id="GO:0005524">
    <property type="term" value="F:ATP binding"/>
    <property type="evidence" value="ECO:0007669"/>
    <property type="project" value="UniProtKB-KW"/>
</dbReference>
<dbReference type="PANTHER" id="PTHR30258">
    <property type="entry name" value="TYPE II SECRETION SYSTEM PROTEIN GSPE-RELATED"/>
    <property type="match status" value="1"/>
</dbReference>
<proteinExistence type="inferred from homology"/>
<evidence type="ECO:0000313" key="6">
    <source>
        <dbReference type="EMBL" id="SOC27062.1"/>
    </source>
</evidence>
<sequence length="639" mass="70427">MLKKILALLNMGKATPPPLPTPVRKAKPAPRRSASANLPPKKGLSARNDNPTPPPGFGMAPHSAAQSNKAPATTKSVKLSKQPISQELKPRRTSQTHVATTEEIKALLTFTGDVPTAESGDLVVSESIRKIGAFLSNGTLVISRHDPISPEAMQLRDMLRRNYRKVEREVHVELEVIRKIYEGAATRFGGKRKNRLTDSEMQRAVLQLIGETVKLGGSDIHVMIGRYEARVRVRLDGVMKPLRQLPAAMAEDLCAAAFNMSQASDSSYQRGSYQFGRLINLPETPLPEGVQSVRLQFNVTESGRYMVARILYSSGVGVDQGDVERLGYSRHHIRQLHKLRKLKTGMNIFSGATGSGKSTSLQRNLNAVYKDSKGTLNIITIEDPPEYVIDGAAQFPIIQANSQNKREEAFLEAMSAVVRSDPDIIMIGEIRDPASASLSFFAAMTGHQVWGSLHANDALSIIDRLRDNGVEDYKLCDHKLMRGLIYQSLVRQLCPHCKIPLAQAVENELIEEALYEDLIASVGEENAKHICVTNEAGCPECDDGYSSRTVIAEIAMPDKKFMEFIRDGNKNGAYDYWLNELDGLTCLEHGLQKVVQGVVSPEELEAQVGSLSEFDAKRRHVVFGKLMDPLPVIDAKEAS</sequence>
<protein>
    <submittedName>
        <fullName evidence="6">Type II secretory pathway ATPase GspE/PulE or T4P pilus assembly pathway ATPase PilB</fullName>
    </submittedName>
</protein>
<keyword evidence="3" id="KW-0067">ATP-binding</keyword>
<comment type="similarity">
    <text evidence="1">Belongs to the GSP E family.</text>
</comment>
<feature type="region of interest" description="Disordered" evidence="4">
    <location>
        <begin position="8"/>
        <end position="98"/>
    </location>
</feature>
<dbReference type="InterPro" id="IPR001482">
    <property type="entry name" value="T2SS/T4SS_dom"/>
</dbReference>
<evidence type="ECO:0000259" key="5">
    <source>
        <dbReference type="PROSITE" id="PS00662"/>
    </source>
</evidence>
<evidence type="ECO:0000256" key="1">
    <source>
        <dbReference type="ARBA" id="ARBA00006611"/>
    </source>
</evidence>
<evidence type="ECO:0000313" key="7">
    <source>
        <dbReference type="Proteomes" id="UP000219068"/>
    </source>
</evidence>
<dbReference type="SUPFAM" id="SSF52540">
    <property type="entry name" value="P-loop containing nucleoside triphosphate hydrolases"/>
    <property type="match status" value="1"/>
</dbReference>
<gene>
    <name evidence="6" type="ORF">SAMN05428964_105264</name>
</gene>
<dbReference type="Pfam" id="PF00437">
    <property type="entry name" value="T2SSE"/>
    <property type="match status" value="1"/>
</dbReference>
<dbReference type="GO" id="GO:0005886">
    <property type="term" value="C:plasma membrane"/>
    <property type="evidence" value="ECO:0007669"/>
    <property type="project" value="TreeGrafter"/>
</dbReference>
<dbReference type="InterPro" id="IPR027417">
    <property type="entry name" value="P-loop_NTPase"/>
</dbReference>
<feature type="domain" description="Bacterial type II secretion system protein E" evidence="5">
    <location>
        <begin position="418"/>
        <end position="432"/>
    </location>
</feature>
<dbReference type="Gene3D" id="3.30.450.90">
    <property type="match status" value="1"/>
</dbReference>
<name>A0A285TSX0_9PROT</name>
<evidence type="ECO:0000256" key="3">
    <source>
        <dbReference type="ARBA" id="ARBA00022840"/>
    </source>
</evidence>
<dbReference type="AlphaFoldDB" id="A0A285TSX0"/>
<dbReference type="PANTHER" id="PTHR30258:SF1">
    <property type="entry name" value="PROTEIN TRANSPORT PROTEIN HOFB HOMOLOG"/>
    <property type="match status" value="1"/>
</dbReference>
<evidence type="ECO:0000256" key="2">
    <source>
        <dbReference type="ARBA" id="ARBA00022741"/>
    </source>
</evidence>
<dbReference type="Gene3D" id="3.40.50.300">
    <property type="entry name" value="P-loop containing nucleotide triphosphate hydrolases"/>
    <property type="match status" value="1"/>
</dbReference>
<keyword evidence="2" id="KW-0547">Nucleotide-binding</keyword>
<dbReference type="PROSITE" id="PS00662">
    <property type="entry name" value="T2SP_E"/>
    <property type="match status" value="1"/>
</dbReference>
<accession>A0A285TSX0</accession>
<dbReference type="GO" id="GO:0016887">
    <property type="term" value="F:ATP hydrolysis activity"/>
    <property type="evidence" value="ECO:0007669"/>
    <property type="project" value="TreeGrafter"/>
</dbReference>
<dbReference type="EMBL" id="OBMM01000005">
    <property type="protein sequence ID" value="SOC27062.1"/>
    <property type="molecule type" value="Genomic_DNA"/>
</dbReference>